<dbReference type="Proteomes" id="UP001522905">
    <property type="component" value="Unassembled WGS sequence"/>
</dbReference>
<dbReference type="HAMAP" id="MF_00454">
    <property type="entry name" value="FluC"/>
    <property type="match status" value="1"/>
</dbReference>
<evidence type="ECO:0000256" key="3">
    <source>
        <dbReference type="ARBA" id="ARBA00022692"/>
    </source>
</evidence>
<comment type="similarity">
    <text evidence="7 10">Belongs to the fluoride channel Fluc/FEX (TC 1.A.43) family.</text>
</comment>
<dbReference type="RefSeq" id="WP_248601638.1">
    <property type="nucleotide sequence ID" value="NZ_JAJIAO010000002.1"/>
</dbReference>
<keyword evidence="3 10" id="KW-0812">Transmembrane</keyword>
<comment type="catalytic activity">
    <reaction evidence="8">
        <text>fluoride(in) = fluoride(out)</text>
        <dbReference type="Rhea" id="RHEA:76159"/>
        <dbReference type="ChEBI" id="CHEBI:17051"/>
    </reaction>
    <physiologicalReaction direction="left-to-right" evidence="8">
        <dbReference type="Rhea" id="RHEA:76160"/>
    </physiologicalReaction>
</comment>
<reference evidence="11 12" key="1">
    <citation type="submission" date="2021-11" db="EMBL/GenBank/DDBJ databases">
        <title>Comparative genomics of bee honey and flower isolates.</title>
        <authorList>
            <person name="Bechtner J.D."/>
            <person name="Gallus M.K."/>
            <person name="Ehrmann M."/>
        </authorList>
    </citation>
    <scope>NUCLEOTIDE SEQUENCE [LARGE SCALE GENOMIC DNA]</scope>
    <source>
        <strain evidence="11 12">M161</strain>
    </source>
</reference>
<proteinExistence type="inferred from homology"/>
<keyword evidence="12" id="KW-1185">Reference proteome</keyword>
<evidence type="ECO:0000256" key="4">
    <source>
        <dbReference type="ARBA" id="ARBA00022989"/>
    </source>
</evidence>
<organism evidence="11 12">
    <name type="scientific">Apilactobacillus xinyiensis</name>
    <dbReference type="NCBI Taxonomy" id="2841032"/>
    <lineage>
        <taxon>Bacteria</taxon>
        <taxon>Bacillati</taxon>
        <taxon>Bacillota</taxon>
        <taxon>Bacilli</taxon>
        <taxon>Lactobacillales</taxon>
        <taxon>Lactobacillaceae</taxon>
        <taxon>Apilactobacillus</taxon>
    </lineage>
</organism>
<evidence type="ECO:0000256" key="10">
    <source>
        <dbReference type="HAMAP-Rule" id="MF_00454"/>
    </source>
</evidence>
<dbReference type="EMBL" id="JAJIAO010000002">
    <property type="protein sequence ID" value="MCK8624626.1"/>
    <property type="molecule type" value="Genomic_DNA"/>
</dbReference>
<evidence type="ECO:0000256" key="1">
    <source>
        <dbReference type="ARBA" id="ARBA00004651"/>
    </source>
</evidence>
<evidence type="ECO:0000256" key="8">
    <source>
        <dbReference type="ARBA" id="ARBA00035585"/>
    </source>
</evidence>
<evidence type="ECO:0000256" key="2">
    <source>
        <dbReference type="ARBA" id="ARBA00022475"/>
    </source>
</evidence>
<name>A0ABT0I1M9_9LACO</name>
<keyword evidence="6 10" id="KW-0407">Ion channel</keyword>
<keyword evidence="2 10" id="KW-1003">Cell membrane</keyword>
<protein>
    <recommendedName>
        <fullName evidence="10">Fluoride-specific ion channel FluC</fullName>
    </recommendedName>
</protein>
<evidence type="ECO:0000313" key="12">
    <source>
        <dbReference type="Proteomes" id="UP001522905"/>
    </source>
</evidence>
<keyword evidence="5 10" id="KW-0472">Membrane</keyword>
<keyword evidence="10" id="KW-0406">Ion transport</keyword>
<comment type="caution">
    <text evidence="11">The sequence shown here is derived from an EMBL/GenBank/DDBJ whole genome shotgun (WGS) entry which is preliminary data.</text>
</comment>
<feature type="binding site" evidence="10">
    <location>
        <position position="71"/>
    </location>
    <ligand>
        <name>Na(+)</name>
        <dbReference type="ChEBI" id="CHEBI:29101"/>
        <note>structural</note>
    </ligand>
</feature>
<dbReference type="Pfam" id="PF02537">
    <property type="entry name" value="CRCB"/>
    <property type="match status" value="1"/>
</dbReference>
<keyword evidence="10" id="KW-0479">Metal-binding</keyword>
<feature type="transmembrane region" description="Helical" evidence="10">
    <location>
        <begin position="29"/>
        <end position="50"/>
    </location>
</feature>
<keyword evidence="4 10" id="KW-1133">Transmembrane helix</keyword>
<evidence type="ECO:0000256" key="5">
    <source>
        <dbReference type="ARBA" id="ARBA00023136"/>
    </source>
</evidence>
<sequence>MRKAIFIFIFAFIGGAVRGLLSYLNVVNIFVTIALINILGSFLLAFITGLSTKSMKIPSDVLVAISTGLIGGFTTFSTFSVQFINLLEHHEIGLAFTYLIFSLGLGLISAVIGYDAGCKFLNKKEAK</sequence>
<evidence type="ECO:0000256" key="9">
    <source>
        <dbReference type="ARBA" id="ARBA00049940"/>
    </source>
</evidence>
<comment type="activity regulation">
    <text evidence="10">Na(+) is not transported, but it plays an essential structural role and its presence is essential for fluoride channel function.</text>
</comment>
<comment type="subcellular location">
    <subcellularLocation>
        <location evidence="1 10">Cell membrane</location>
        <topology evidence="1 10">Multi-pass membrane protein</topology>
    </subcellularLocation>
</comment>
<keyword evidence="10" id="KW-0915">Sodium</keyword>
<evidence type="ECO:0000313" key="11">
    <source>
        <dbReference type="EMBL" id="MCK8624626.1"/>
    </source>
</evidence>
<gene>
    <name evidence="10" type="primary">fluC</name>
    <name evidence="10" type="synonym">crcB</name>
    <name evidence="11" type="ORF">LNP07_03760</name>
</gene>
<feature type="binding site" evidence="10">
    <location>
        <position position="74"/>
    </location>
    <ligand>
        <name>Na(+)</name>
        <dbReference type="ChEBI" id="CHEBI:29101"/>
        <note>structural</note>
    </ligand>
</feature>
<evidence type="ECO:0000256" key="7">
    <source>
        <dbReference type="ARBA" id="ARBA00035120"/>
    </source>
</evidence>
<dbReference type="InterPro" id="IPR003691">
    <property type="entry name" value="FluC"/>
</dbReference>
<dbReference type="PANTHER" id="PTHR28259:SF1">
    <property type="entry name" value="FLUORIDE EXPORT PROTEIN 1-RELATED"/>
    <property type="match status" value="1"/>
</dbReference>
<evidence type="ECO:0000256" key="6">
    <source>
        <dbReference type="ARBA" id="ARBA00023303"/>
    </source>
</evidence>
<keyword evidence="10" id="KW-0813">Transport</keyword>
<accession>A0ABT0I1M9</accession>
<feature type="transmembrane region" description="Helical" evidence="10">
    <location>
        <begin position="62"/>
        <end position="84"/>
    </location>
</feature>
<comment type="function">
    <text evidence="9 10">Fluoride-specific ion channel. Important for reducing fluoride concentration in the cell, thus reducing its toxicity.</text>
</comment>
<feature type="transmembrane region" description="Helical" evidence="10">
    <location>
        <begin position="96"/>
        <end position="117"/>
    </location>
</feature>
<dbReference type="PANTHER" id="PTHR28259">
    <property type="entry name" value="FLUORIDE EXPORT PROTEIN 1-RELATED"/>
    <property type="match status" value="1"/>
</dbReference>